<reference evidence="1 2" key="1">
    <citation type="submission" date="2019-05" db="EMBL/GenBank/DDBJ databases">
        <title>Another draft genome of Portunus trituberculatus and its Hox gene families provides insights of decapod evolution.</title>
        <authorList>
            <person name="Jeong J.-H."/>
            <person name="Song I."/>
            <person name="Kim S."/>
            <person name="Choi T."/>
            <person name="Kim D."/>
            <person name="Ryu S."/>
            <person name="Kim W."/>
        </authorList>
    </citation>
    <scope>NUCLEOTIDE SEQUENCE [LARGE SCALE GENOMIC DNA]</scope>
    <source>
        <tissue evidence="1">Muscle</tissue>
    </source>
</reference>
<organism evidence="1 2">
    <name type="scientific">Portunus trituberculatus</name>
    <name type="common">Swimming crab</name>
    <name type="synonym">Neptunus trituberculatus</name>
    <dbReference type="NCBI Taxonomy" id="210409"/>
    <lineage>
        <taxon>Eukaryota</taxon>
        <taxon>Metazoa</taxon>
        <taxon>Ecdysozoa</taxon>
        <taxon>Arthropoda</taxon>
        <taxon>Crustacea</taxon>
        <taxon>Multicrustacea</taxon>
        <taxon>Malacostraca</taxon>
        <taxon>Eumalacostraca</taxon>
        <taxon>Eucarida</taxon>
        <taxon>Decapoda</taxon>
        <taxon>Pleocyemata</taxon>
        <taxon>Brachyura</taxon>
        <taxon>Eubrachyura</taxon>
        <taxon>Portunoidea</taxon>
        <taxon>Portunidae</taxon>
        <taxon>Portuninae</taxon>
        <taxon>Portunus</taxon>
    </lineage>
</organism>
<protein>
    <submittedName>
        <fullName evidence="1">Uncharacterized protein</fullName>
    </submittedName>
</protein>
<proteinExistence type="predicted"/>
<dbReference type="Proteomes" id="UP000324222">
    <property type="component" value="Unassembled WGS sequence"/>
</dbReference>
<name>A0A5B7JSX3_PORTR</name>
<sequence>MVIKEGIKAGFNNNQRPVAGLAAVGKMHWQAATLLQRCPCNAASRKSLPAFQQHLISRALSPAELPSNTWPECCTFIQHCALRSLAAHLLNVYST</sequence>
<keyword evidence="2" id="KW-1185">Reference proteome</keyword>
<accession>A0A5B7JSX3</accession>
<evidence type="ECO:0000313" key="2">
    <source>
        <dbReference type="Proteomes" id="UP000324222"/>
    </source>
</evidence>
<evidence type="ECO:0000313" key="1">
    <source>
        <dbReference type="EMBL" id="MPC96207.1"/>
    </source>
</evidence>
<gene>
    <name evidence="1" type="ORF">E2C01_091451</name>
</gene>
<comment type="caution">
    <text evidence="1">The sequence shown here is derived from an EMBL/GenBank/DDBJ whole genome shotgun (WGS) entry which is preliminary data.</text>
</comment>
<dbReference type="AlphaFoldDB" id="A0A5B7JSX3"/>
<dbReference type="EMBL" id="VSRR010105032">
    <property type="protein sequence ID" value="MPC96207.1"/>
    <property type="molecule type" value="Genomic_DNA"/>
</dbReference>